<dbReference type="EMBL" id="UFSO01000002">
    <property type="protein sequence ID" value="SSY70704.1"/>
    <property type="molecule type" value="Genomic_DNA"/>
</dbReference>
<dbReference type="AlphaFoldDB" id="A0A376BNA9"/>
<evidence type="ECO:0000313" key="4">
    <source>
        <dbReference type="Proteomes" id="UP000254209"/>
    </source>
</evidence>
<evidence type="ECO:0000256" key="1">
    <source>
        <dbReference type="SAM" id="MobiDB-lite"/>
    </source>
</evidence>
<organism evidence="3 4">
    <name type="scientific">Alysiella crassa</name>
    <dbReference type="NCBI Taxonomy" id="153491"/>
    <lineage>
        <taxon>Bacteria</taxon>
        <taxon>Pseudomonadati</taxon>
        <taxon>Pseudomonadota</taxon>
        <taxon>Betaproteobacteria</taxon>
        <taxon>Neisseriales</taxon>
        <taxon>Neisseriaceae</taxon>
        <taxon>Alysiella</taxon>
    </lineage>
</organism>
<evidence type="ECO:0000313" key="3">
    <source>
        <dbReference type="EMBL" id="SSY70704.1"/>
    </source>
</evidence>
<feature type="chain" id="PRO_5016944896" evidence="2">
    <location>
        <begin position="25"/>
        <end position="318"/>
    </location>
</feature>
<dbReference type="PROSITE" id="PS51257">
    <property type="entry name" value="PROKAR_LIPOPROTEIN"/>
    <property type="match status" value="1"/>
</dbReference>
<evidence type="ECO:0000256" key="2">
    <source>
        <dbReference type="SAM" id="SignalP"/>
    </source>
</evidence>
<feature type="compositionally biased region" description="Basic and acidic residues" evidence="1">
    <location>
        <begin position="271"/>
        <end position="288"/>
    </location>
</feature>
<keyword evidence="2" id="KW-0732">Signal</keyword>
<dbReference type="Proteomes" id="UP000254209">
    <property type="component" value="Unassembled WGS sequence"/>
</dbReference>
<name>A0A376BNA9_9NEIS</name>
<feature type="region of interest" description="Disordered" evidence="1">
    <location>
        <begin position="271"/>
        <end position="297"/>
    </location>
</feature>
<gene>
    <name evidence="3" type="ORF">NCTC10283_00813</name>
</gene>
<dbReference type="RefSeq" id="WP_034294857.1">
    <property type="nucleotide sequence ID" value="NZ_CP091519.2"/>
</dbReference>
<reference evidence="3 4" key="1">
    <citation type="submission" date="2018-06" db="EMBL/GenBank/DDBJ databases">
        <authorList>
            <consortium name="Pathogen Informatics"/>
            <person name="Doyle S."/>
        </authorList>
    </citation>
    <scope>NUCLEOTIDE SEQUENCE [LARGE SCALE GENOMIC DNA]</scope>
    <source>
        <strain evidence="3 4">NCTC10283</strain>
    </source>
</reference>
<proteinExistence type="predicted"/>
<protein>
    <submittedName>
        <fullName evidence="3">Uncharacterized protein</fullName>
    </submittedName>
</protein>
<accession>A0A376BNA9</accession>
<sequence length="318" mass="35928">MKTQSIILMACVALLLSACSQENAQSPTPATVSAAALPSQPSEEARVIRDILLGLEKQKEQLQTQAQQIVQAAAQSKQPEKQAIVKLQSTLKTHLAQYQRDLATLQKLRPQDEFTQIMQADLIKRLETVISPTETFVRTGEWEKMQALQDLLKKQPDLTVEAMLPKQWRFEAQFVKQPEILLEAAALWEQIRKVQDLLQLDIPPVDKNLSKQEKLNVIADYLAQNSVNFETLERDFAQLTLTQPEMQALRDAHIGILQGARKKEAAIIQRLREGKTDKSHKTEQEKAAENQVDENTEKIKQSVEKAVAVVEKARADLK</sequence>
<feature type="signal peptide" evidence="2">
    <location>
        <begin position="1"/>
        <end position="24"/>
    </location>
</feature>
<keyword evidence="4" id="KW-1185">Reference proteome</keyword>